<dbReference type="InterPro" id="IPR000073">
    <property type="entry name" value="AB_hydrolase_1"/>
</dbReference>
<dbReference type="Proteomes" id="UP000813463">
    <property type="component" value="Chromosome 1"/>
</dbReference>
<keyword evidence="2" id="KW-1185">Reference proteome</keyword>
<proteinExistence type="predicted"/>
<dbReference type="RefSeq" id="XP_056690700.1">
    <property type="nucleotide sequence ID" value="XM_056834722.1"/>
</dbReference>
<dbReference type="InterPro" id="IPR029058">
    <property type="entry name" value="AB_hydrolase_fold"/>
</dbReference>
<dbReference type="SUPFAM" id="SSF53474">
    <property type="entry name" value="alpha/beta-Hydrolases"/>
    <property type="match status" value="1"/>
</dbReference>
<reference evidence="2" key="1">
    <citation type="journal article" date="2021" name="Nat. Commun.">
        <title>Genomic analyses provide insights into spinach domestication and the genetic basis of agronomic traits.</title>
        <authorList>
            <person name="Cai X."/>
            <person name="Sun X."/>
            <person name="Xu C."/>
            <person name="Sun H."/>
            <person name="Wang X."/>
            <person name="Ge C."/>
            <person name="Zhang Z."/>
            <person name="Wang Q."/>
            <person name="Fei Z."/>
            <person name="Jiao C."/>
            <person name="Wang Q."/>
        </authorList>
    </citation>
    <scope>NUCLEOTIDE SEQUENCE [LARGE SCALE GENOMIC DNA]</scope>
    <source>
        <strain evidence="2">cv. Varoflay</strain>
    </source>
</reference>
<reference evidence="3" key="2">
    <citation type="submission" date="2025-08" db="UniProtKB">
        <authorList>
            <consortium name="RefSeq"/>
        </authorList>
    </citation>
    <scope>IDENTIFICATION</scope>
    <source>
        <tissue evidence="3">Leaf</tissue>
    </source>
</reference>
<evidence type="ECO:0000313" key="2">
    <source>
        <dbReference type="Proteomes" id="UP000813463"/>
    </source>
</evidence>
<dbReference type="PANTHER" id="PTHR45763:SF51">
    <property type="entry name" value="ALPHA_BETA-HYDROLASES SUPERFAMILY PROTEIN"/>
    <property type="match status" value="1"/>
</dbReference>
<organism evidence="2 3">
    <name type="scientific">Spinacia oleracea</name>
    <name type="common">Spinach</name>
    <dbReference type="NCBI Taxonomy" id="3562"/>
    <lineage>
        <taxon>Eukaryota</taxon>
        <taxon>Viridiplantae</taxon>
        <taxon>Streptophyta</taxon>
        <taxon>Embryophyta</taxon>
        <taxon>Tracheophyta</taxon>
        <taxon>Spermatophyta</taxon>
        <taxon>Magnoliopsida</taxon>
        <taxon>eudicotyledons</taxon>
        <taxon>Gunneridae</taxon>
        <taxon>Pentapetalae</taxon>
        <taxon>Caryophyllales</taxon>
        <taxon>Chenopodiaceae</taxon>
        <taxon>Chenopodioideae</taxon>
        <taxon>Anserineae</taxon>
        <taxon>Spinacia</taxon>
    </lineage>
</organism>
<accession>A0ABM3R511</accession>
<dbReference type="Pfam" id="PF00561">
    <property type="entry name" value="Abhydrolase_1"/>
    <property type="match status" value="1"/>
</dbReference>
<protein>
    <recommendedName>
        <fullName evidence="1">AB hydrolase-1 domain-containing protein</fullName>
    </recommendedName>
</protein>
<dbReference type="GeneID" id="110797697"/>
<name>A0ABM3R511_SPIOL</name>
<sequence length="322" mass="36566">MLPPPPRICGLPGGPPITSPRVKMSDGRYLAYKETGVPKENAKYKIIFVHGFGNSRHDVVIAANLPREIVEELGLYIVSFDRPGYGESDPDPKRTPKSMALDIEALADQLKIGDRFYLISFSMGGQTVWGALRYIPHRLAGAALLAPVVNYWWSGFPDNLSEEAFHMQPTEDQWAQRVGHYFPWLTYWWNTQKLFPGSSVAAGKAVLTQQDYELFPKIYSLRPNHKVKQQGEFESICRDLMIGFGSWDFSPLNLTNSFGSRKGQVHLWQGNEDTLVPVKLQRYIVQKLPWIQYHEVEGAGHLFPFAEGMAETILRELLLTEK</sequence>
<feature type="domain" description="AB hydrolase-1" evidence="1">
    <location>
        <begin position="46"/>
        <end position="303"/>
    </location>
</feature>
<dbReference type="Gene3D" id="3.40.50.1820">
    <property type="entry name" value="alpha/beta hydrolase"/>
    <property type="match status" value="1"/>
</dbReference>
<evidence type="ECO:0000313" key="3">
    <source>
        <dbReference type="RefSeq" id="XP_056690700.1"/>
    </source>
</evidence>
<gene>
    <name evidence="3" type="primary">LOC110797697</name>
</gene>
<dbReference type="PANTHER" id="PTHR45763">
    <property type="entry name" value="HYDROLASE, ALPHA/BETA FOLD FAMILY PROTEIN, EXPRESSED-RELATED"/>
    <property type="match status" value="1"/>
</dbReference>
<evidence type="ECO:0000259" key="1">
    <source>
        <dbReference type="Pfam" id="PF00561"/>
    </source>
</evidence>